<dbReference type="InterPro" id="IPR011009">
    <property type="entry name" value="Kinase-like_dom_sf"/>
</dbReference>
<evidence type="ECO:0000256" key="6">
    <source>
        <dbReference type="ARBA" id="ARBA00022729"/>
    </source>
</evidence>
<keyword evidence="3" id="KW-0723">Serine/threonine-protein kinase</keyword>
<protein>
    <recommendedName>
        <fullName evidence="2">non-specific serine/threonine protein kinase</fullName>
        <ecNumber evidence="2">2.7.11.1</ecNumber>
    </recommendedName>
</protein>
<evidence type="ECO:0000256" key="12">
    <source>
        <dbReference type="ARBA" id="ARBA00023157"/>
    </source>
</evidence>
<dbReference type="Pfam" id="PF07714">
    <property type="entry name" value="PK_Tyr_Ser-Thr"/>
    <property type="match status" value="1"/>
</dbReference>
<keyword evidence="5" id="KW-0812">Transmembrane</keyword>
<evidence type="ECO:0000259" key="19">
    <source>
        <dbReference type="PROSITE" id="PS50011"/>
    </source>
</evidence>
<evidence type="ECO:0000256" key="2">
    <source>
        <dbReference type="ARBA" id="ARBA00012513"/>
    </source>
</evidence>
<evidence type="ECO:0000256" key="18">
    <source>
        <dbReference type="SAM" id="SignalP"/>
    </source>
</evidence>
<keyword evidence="12" id="KW-1015">Disulfide bond</keyword>
<dbReference type="InterPro" id="IPR001245">
    <property type="entry name" value="Ser-Thr/Tyr_kinase_cat_dom"/>
</dbReference>
<dbReference type="PROSITE" id="PS00107">
    <property type="entry name" value="PROTEIN_KINASE_ATP"/>
    <property type="match status" value="1"/>
</dbReference>
<evidence type="ECO:0000256" key="5">
    <source>
        <dbReference type="ARBA" id="ARBA00022692"/>
    </source>
</evidence>
<keyword evidence="7 17" id="KW-0547">Nucleotide-binding</keyword>
<dbReference type="InterPro" id="IPR000719">
    <property type="entry name" value="Prot_kinase_dom"/>
</dbReference>
<dbReference type="GO" id="GO:0004674">
    <property type="term" value="F:protein serine/threonine kinase activity"/>
    <property type="evidence" value="ECO:0007669"/>
    <property type="project" value="UniProtKB-KW"/>
</dbReference>
<keyword evidence="4" id="KW-0808">Transferase</keyword>
<dbReference type="SMART" id="SM00220">
    <property type="entry name" value="S_TKc"/>
    <property type="match status" value="1"/>
</dbReference>
<keyword evidence="14" id="KW-0325">Glycoprotein</keyword>
<reference evidence="20" key="1">
    <citation type="submission" date="2021-01" db="UniProtKB">
        <authorList>
            <consortium name="EnsemblPlants"/>
        </authorList>
    </citation>
    <scope>IDENTIFICATION</scope>
</reference>
<keyword evidence="10" id="KW-1133">Transmembrane helix</keyword>
<keyword evidence="6 18" id="KW-0732">Signal</keyword>
<accession>A0A7N0V716</accession>
<evidence type="ECO:0000313" key="21">
    <source>
        <dbReference type="Proteomes" id="UP000594263"/>
    </source>
</evidence>
<dbReference type="Gene3D" id="3.30.200.20">
    <property type="entry name" value="Phosphorylase Kinase, domain 1"/>
    <property type="match status" value="1"/>
</dbReference>
<dbReference type="InterPro" id="IPR009091">
    <property type="entry name" value="RCC1/BLIP-II"/>
</dbReference>
<dbReference type="Gene3D" id="1.10.510.10">
    <property type="entry name" value="Transferase(Phosphotransferase) domain 1"/>
    <property type="match status" value="2"/>
</dbReference>
<dbReference type="FunFam" id="1.10.510.10:FF:000940">
    <property type="entry name" value="Serine/threonine-protein kinase-like protein CCR1"/>
    <property type="match status" value="1"/>
</dbReference>
<dbReference type="PANTHER" id="PTHR47460">
    <property type="entry name" value="SERINE/THREONINE-PROTEIN KINASE-LIKE PROTEIN ACR4"/>
    <property type="match status" value="1"/>
</dbReference>
<dbReference type="AlphaFoldDB" id="A0A7N0V716"/>
<keyword evidence="9 17" id="KW-0067">ATP-binding</keyword>
<evidence type="ECO:0000256" key="8">
    <source>
        <dbReference type="ARBA" id="ARBA00022777"/>
    </source>
</evidence>
<sequence>MMNSAASCFSAPFLLHLHLLFVLLLPLCAVLVHGYGAMGPIAAAFGADGFFCAITAGGAQQIICWHKNNASIPSTPYSNSLPAMAALSGGDGFLCGIMSNTSQAYCWNWGSINSGGANLVPSSYLYNTYAHIAAGKSHVCAVRGLYYSDGSFGNVDCWEFKHSLDHYTDVLVPSYGSSFVDSSISSLAFRQIVSGDGFSCGLVDAQGVICWGPKSANMSVSDEFEALASGEDSVCGIHNVSREIKCWGGGANVSAPVRTRFVGLSAGADHFCGIKEDDHEIQCWGSLNQSVVPRSSGFLSIASSDHTTCGVRELDLVLDCWDVHGSSLPEFTPPLELCSPGLCSPASCGDGEFAFNASTLNEPELSSLCLRRELKVCLPCGSSCSKGFFPSGICSQNADRMCTACSLCQNSSCVGVCGEHTKSGIELLETNAMKKLLLILGPSVSGSILILIACCIVPGMVKNCGGEGDKKRNAFCIGKPVVEAAPDPANLLPTISAASVAETPQIFRLSELKDATHGFKEFNELGRGSYGFVYKAILSDGRQVAVKRANAATIINTSSRDFELELETLCNIRHVNIVNLLGYCVEMGERILVYEYMANGTLSDHLHEELSPLSWDMRLRFALQAASGLEYLHNDVSPPIIHQDVKTSNILLDSEWNARITDFGLLSAGEKDSPLTSTMKNDVWSYGIVLLELLSGRKAYDGDYTPPDIVEWALPLIRRGRAAAIIDRNVALPRNVEPLLKLADIAEVALKENPTDRPSMSQVVTFLDQIVKTGLIM</sequence>
<evidence type="ECO:0000256" key="11">
    <source>
        <dbReference type="ARBA" id="ARBA00023136"/>
    </source>
</evidence>
<dbReference type="PANTHER" id="PTHR47460:SF1">
    <property type="entry name" value="SERINE_THREONINE-PROTEIN KINASE-LIKE PROTEIN ACR4"/>
    <property type="match status" value="1"/>
</dbReference>
<dbReference type="PROSITE" id="PS50011">
    <property type="entry name" value="PROTEIN_KINASE_DOM"/>
    <property type="match status" value="1"/>
</dbReference>
<dbReference type="OMA" id="NTSRAFC"/>
<dbReference type="GO" id="GO:0016020">
    <property type="term" value="C:membrane"/>
    <property type="evidence" value="ECO:0007669"/>
    <property type="project" value="UniProtKB-SubCell"/>
</dbReference>
<name>A0A7N0V716_KALFE</name>
<proteinExistence type="predicted"/>
<dbReference type="SUPFAM" id="SSF56112">
    <property type="entry name" value="Protein kinase-like (PK-like)"/>
    <property type="match status" value="1"/>
</dbReference>
<dbReference type="InterPro" id="IPR008271">
    <property type="entry name" value="Ser/Thr_kinase_AS"/>
</dbReference>
<evidence type="ECO:0000256" key="3">
    <source>
        <dbReference type="ARBA" id="ARBA00022527"/>
    </source>
</evidence>
<feature type="domain" description="Protein kinase" evidence="19">
    <location>
        <begin position="519"/>
        <end position="771"/>
    </location>
</feature>
<organism evidence="20 21">
    <name type="scientific">Kalanchoe fedtschenkoi</name>
    <name type="common">Lavender scallops</name>
    <name type="synonym">South American air plant</name>
    <dbReference type="NCBI Taxonomy" id="63787"/>
    <lineage>
        <taxon>Eukaryota</taxon>
        <taxon>Viridiplantae</taxon>
        <taxon>Streptophyta</taxon>
        <taxon>Embryophyta</taxon>
        <taxon>Tracheophyta</taxon>
        <taxon>Spermatophyta</taxon>
        <taxon>Magnoliopsida</taxon>
        <taxon>eudicotyledons</taxon>
        <taxon>Gunneridae</taxon>
        <taxon>Pentapetalae</taxon>
        <taxon>Saxifragales</taxon>
        <taxon>Crassulaceae</taxon>
        <taxon>Kalanchoe</taxon>
    </lineage>
</organism>
<evidence type="ECO:0000256" key="4">
    <source>
        <dbReference type="ARBA" id="ARBA00022679"/>
    </source>
</evidence>
<dbReference type="PROSITE" id="PS00108">
    <property type="entry name" value="PROTEIN_KINASE_ST"/>
    <property type="match status" value="1"/>
</dbReference>
<comment type="catalytic activity">
    <reaction evidence="15">
        <text>L-threonyl-[protein] + ATP = O-phospho-L-threonyl-[protein] + ADP + H(+)</text>
        <dbReference type="Rhea" id="RHEA:46608"/>
        <dbReference type="Rhea" id="RHEA-COMP:11060"/>
        <dbReference type="Rhea" id="RHEA-COMP:11605"/>
        <dbReference type="ChEBI" id="CHEBI:15378"/>
        <dbReference type="ChEBI" id="CHEBI:30013"/>
        <dbReference type="ChEBI" id="CHEBI:30616"/>
        <dbReference type="ChEBI" id="CHEBI:61977"/>
        <dbReference type="ChEBI" id="CHEBI:456216"/>
        <dbReference type="EC" id="2.7.11.1"/>
    </reaction>
</comment>
<evidence type="ECO:0000256" key="1">
    <source>
        <dbReference type="ARBA" id="ARBA00004479"/>
    </source>
</evidence>
<dbReference type="GO" id="GO:0042803">
    <property type="term" value="F:protein homodimerization activity"/>
    <property type="evidence" value="ECO:0007669"/>
    <property type="project" value="EnsemblPlants"/>
</dbReference>
<feature type="signal peptide" evidence="18">
    <location>
        <begin position="1"/>
        <end position="34"/>
    </location>
</feature>
<comment type="catalytic activity">
    <reaction evidence="16">
        <text>L-seryl-[protein] + ATP = O-phospho-L-seryl-[protein] + ADP + H(+)</text>
        <dbReference type="Rhea" id="RHEA:17989"/>
        <dbReference type="Rhea" id="RHEA-COMP:9863"/>
        <dbReference type="Rhea" id="RHEA-COMP:11604"/>
        <dbReference type="ChEBI" id="CHEBI:15378"/>
        <dbReference type="ChEBI" id="CHEBI:29999"/>
        <dbReference type="ChEBI" id="CHEBI:30616"/>
        <dbReference type="ChEBI" id="CHEBI:83421"/>
        <dbReference type="ChEBI" id="CHEBI:456216"/>
        <dbReference type="EC" id="2.7.11.1"/>
    </reaction>
</comment>
<dbReference type="SUPFAM" id="SSF50985">
    <property type="entry name" value="RCC1/BLIP-II"/>
    <property type="match status" value="1"/>
</dbReference>
<comment type="subcellular location">
    <subcellularLocation>
        <location evidence="1">Membrane</location>
        <topology evidence="1">Single-pass type I membrane protein</topology>
    </subcellularLocation>
</comment>
<dbReference type="FunFam" id="3.30.200.20:FF:000357">
    <property type="entry name" value="serine/threonine-protein kinase-like protein CCR1"/>
    <property type="match status" value="1"/>
</dbReference>
<dbReference type="InterPro" id="IPR017441">
    <property type="entry name" value="Protein_kinase_ATP_BS"/>
</dbReference>
<dbReference type="GO" id="GO:0005524">
    <property type="term" value="F:ATP binding"/>
    <property type="evidence" value="ECO:0007669"/>
    <property type="project" value="UniProtKB-UniRule"/>
</dbReference>
<evidence type="ECO:0000256" key="14">
    <source>
        <dbReference type="ARBA" id="ARBA00023180"/>
    </source>
</evidence>
<dbReference type="Gramene" id="Kaladp0101s0031.1.v1.1">
    <property type="protein sequence ID" value="Kaladp0101s0031.1.v1.1.CDS.1"/>
    <property type="gene ID" value="Kaladp0101s0031.v1.1"/>
</dbReference>
<evidence type="ECO:0000256" key="17">
    <source>
        <dbReference type="PROSITE-ProRule" id="PRU10141"/>
    </source>
</evidence>
<evidence type="ECO:0000256" key="7">
    <source>
        <dbReference type="ARBA" id="ARBA00022741"/>
    </source>
</evidence>
<evidence type="ECO:0000256" key="10">
    <source>
        <dbReference type="ARBA" id="ARBA00022989"/>
    </source>
</evidence>
<dbReference type="Gene3D" id="2.130.10.30">
    <property type="entry name" value="Regulator of chromosome condensation 1/beta-lactamase-inhibitor protein II"/>
    <property type="match status" value="1"/>
</dbReference>
<evidence type="ECO:0000313" key="20">
    <source>
        <dbReference type="EnsemblPlants" id="Kaladp0101s0031.1.v1.1.CDS.1"/>
    </source>
</evidence>
<feature type="binding site" evidence="17">
    <location>
        <position position="547"/>
    </location>
    <ligand>
        <name>ATP</name>
        <dbReference type="ChEBI" id="CHEBI:30616"/>
    </ligand>
</feature>
<evidence type="ECO:0000256" key="15">
    <source>
        <dbReference type="ARBA" id="ARBA00047899"/>
    </source>
</evidence>
<evidence type="ECO:0000256" key="13">
    <source>
        <dbReference type="ARBA" id="ARBA00023170"/>
    </source>
</evidence>
<keyword evidence="13" id="KW-0675">Receptor</keyword>
<keyword evidence="8" id="KW-0418">Kinase</keyword>
<evidence type="ECO:0000256" key="9">
    <source>
        <dbReference type="ARBA" id="ARBA00022840"/>
    </source>
</evidence>
<feature type="chain" id="PRO_5029832964" description="non-specific serine/threonine protein kinase" evidence="18">
    <location>
        <begin position="35"/>
        <end position="777"/>
    </location>
</feature>
<dbReference type="EnsemblPlants" id="Kaladp0101s0031.1.v1.1">
    <property type="protein sequence ID" value="Kaladp0101s0031.1.v1.1.CDS.1"/>
    <property type="gene ID" value="Kaladp0101s0031.v1.1"/>
</dbReference>
<evidence type="ECO:0000256" key="16">
    <source>
        <dbReference type="ARBA" id="ARBA00048679"/>
    </source>
</evidence>
<keyword evidence="11" id="KW-0472">Membrane</keyword>
<dbReference type="EC" id="2.7.11.1" evidence="2"/>
<dbReference type="Proteomes" id="UP000594263">
    <property type="component" value="Unplaced"/>
</dbReference>
<keyword evidence="21" id="KW-1185">Reference proteome</keyword>